<sequence>MRTSSSRKMSPGKKFFFSRIFPLVFVVIGAGTAFLGIRGLIRAKASVDWPSTQGKVVESSVERRRSSGRKGGSSTTYHAEIMYEFTVEDTLFNGDRVAYGDYSSSSPSRARRIVNRYPKGKSVTVHYMPGNPEECLLEPGVKGQSWFLPGFGILFFTAGSLMAAFLPGTINKQELAEQSPEPDN</sequence>
<dbReference type="OrthoDB" id="191236at2"/>
<dbReference type="RefSeq" id="WP_082116641.1">
    <property type="nucleotide sequence ID" value="NZ_CP010904.1"/>
</dbReference>
<evidence type="ECO:0000313" key="4">
    <source>
        <dbReference type="Proteomes" id="UP000035268"/>
    </source>
</evidence>
<organism evidence="3 4">
    <name type="scientific">Kiritimatiella glycovorans</name>
    <dbReference type="NCBI Taxonomy" id="1307763"/>
    <lineage>
        <taxon>Bacteria</taxon>
        <taxon>Pseudomonadati</taxon>
        <taxon>Kiritimatiellota</taxon>
        <taxon>Kiritimatiellia</taxon>
        <taxon>Kiritimatiellales</taxon>
        <taxon>Kiritimatiellaceae</taxon>
        <taxon>Kiritimatiella</taxon>
    </lineage>
</organism>
<keyword evidence="1" id="KW-0812">Transmembrane</keyword>
<reference evidence="3 4" key="2">
    <citation type="journal article" date="2016" name="ISME J.">
        <title>Characterization of the first cultured representative of Verrucomicrobia subdivision 5 indicates the proposal of a novel phylum.</title>
        <authorList>
            <person name="Spring S."/>
            <person name="Bunk B."/>
            <person name="Sproer C."/>
            <person name="Schumann P."/>
            <person name="Rohde M."/>
            <person name="Tindall B.J."/>
            <person name="Klenk H.P."/>
        </authorList>
    </citation>
    <scope>NUCLEOTIDE SEQUENCE [LARGE SCALE GENOMIC DNA]</scope>
    <source>
        <strain evidence="3 4">L21-Fru-AB</strain>
    </source>
</reference>
<dbReference type="Pfam" id="PF12158">
    <property type="entry name" value="DUF3592"/>
    <property type="match status" value="1"/>
</dbReference>
<dbReference type="AlphaFoldDB" id="A0A0G3ELA3"/>
<name>A0A0G3ELA3_9BACT</name>
<dbReference type="KEGG" id="vbl:L21SP4_01667"/>
<dbReference type="EMBL" id="CP010904">
    <property type="protein sequence ID" value="AKJ64909.1"/>
    <property type="molecule type" value="Genomic_DNA"/>
</dbReference>
<evidence type="ECO:0000313" key="3">
    <source>
        <dbReference type="EMBL" id="AKJ64909.1"/>
    </source>
</evidence>
<protein>
    <recommendedName>
        <fullName evidence="2">DUF3592 domain-containing protein</fullName>
    </recommendedName>
</protein>
<feature type="transmembrane region" description="Helical" evidence="1">
    <location>
        <begin position="146"/>
        <end position="166"/>
    </location>
</feature>
<accession>A0A0G3ELA3</accession>
<proteinExistence type="predicted"/>
<dbReference type="Proteomes" id="UP000035268">
    <property type="component" value="Chromosome"/>
</dbReference>
<keyword evidence="1" id="KW-0472">Membrane</keyword>
<gene>
    <name evidence="3" type="ORF">L21SP4_01667</name>
</gene>
<keyword evidence="4" id="KW-1185">Reference proteome</keyword>
<dbReference type="InterPro" id="IPR021994">
    <property type="entry name" value="DUF3592"/>
</dbReference>
<evidence type="ECO:0000259" key="2">
    <source>
        <dbReference type="Pfam" id="PF12158"/>
    </source>
</evidence>
<reference evidence="4" key="1">
    <citation type="submission" date="2015-02" db="EMBL/GenBank/DDBJ databases">
        <title>Description and complete genome sequence of the first cultured representative of the subdivision 5 of the Verrucomicrobia phylum.</title>
        <authorList>
            <person name="Spring S."/>
            <person name="Bunk B."/>
            <person name="Sproer C."/>
            <person name="Klenk H.-P."/>
        </authorList>
    </citation>
    <scope>NUCLEOTIDE SEQUENCE [LARGE SCALE GENOMIC DNA]</scope>
    <source>
        <strain evidence="4">L21-Fru-AB</strain>
    </source>
</reference>
<feature type="domain" description="DUF3592" evidence="2">
    <location>
        <begin position="52"/>
        <end position="141"/>
    </location>
</feature>
<keyword evidence="1" id="KW-1133">Transmembrane helix</keyword>
<evidence type="ECO:0000256" key="1">
    <source>
        <dbReference type="SAM" id="Phobius"/>
    </source>
</evidence>
<feature type="transmembrane region" description="Helical" evidence="1">
    <location>
        <begin position="20"/>
        <end position="41"/>
    </location>
</feature>
<dbReference type="STRING" id="1307763.L21SP4_01667"/>